<proteinExistence type="predicted"/>
<reference evidence="7 8" key="1">
    <citation type="submission" date="2018-03" db="EMBL/GenBank/DDBJ databases">
        <title>Draft Genome Sequences of the Obligatory Marine Myxobacteria Enhygromyxa salina SWB005.</title>
        <authorList>
            <person name="Poehlein A."/>
            <person name="Moghaddam J.A."/>
            <person name="Harms H."/>
            <person name="Alanjari M."/>
            <person name="Koenig G.M."/>
            <person name="Daniel R."/>
            <person name="Schaeberle T.F."/>
        </authorList>
    </citation>
    <scope>NUCLEOTIDE SEQUENCE [LARGE SCALE GENOMIC DNA]</scope>
    <source>
        <strain evidence="7 8">SWB005</strain>
    </source>
</reference>
<dbReference type="PANTHER" id="PTHR21419:SF23">
    <property type="entry name" value="PROTEIN DEFECTIVE IN EXINE FORMATION 1"/>
    <property type="match status" value="1"/>
</dbReference>
<name>A0A2S9YHW8_9BACT</name>
<evidence type="ECO:0000256" key="3">
    <source>
        <dbReference type="ARBA" id="ARBA00022729"/>
    </source>
</evidence>
<feature type="region of interest" description="Disordered" evidence="6">
    <location>
        <begin position="20"/>
        <end position="60"/>
    </location>
</feature>
<dbReference type="Gene3D" id="2.130.10.130">
    <property type="entry name" value="Integrin alpha, N-terminal"/>
    <property type="match status" value="3"/>
</dbReference>
<organism evidence="7 8">
    <name type="scientific">Enhygromyxa salina</name>
    <dbReference type="NCBI Taxonomy" id="215803"/>
    <lineage>
        <taxon>Bacteria</taxon>
        <taxon>Pseudomonadati</taxon>
        <taxon>Myxococcota</taxon>
        <taxon>Polyangia</taxon>
        <taxon>Nannocystales</taxon>
        <taxon>Nannocystaceae</taxon>
        <taxon>Enhygromyxa</taxon>
    </lineage>
</organism>
<keyword evidence="8" id="KW-1185">Reference proteome</keyword>
<keyword evidence="2" id="KW-0812">Transmembrane</keyword>
<comment type="caution">
    <text evidence="7">The sequence shown here is derived from an EMBL/GenBank/DDBJ whole genome shotgun (WGS) entry which is preliminary data.</text>
</comment>
<dbReference type="InterPro" id="IPR013517">
    <property type="entry name" value="FG-GAP"/>
</dbReference>
<keyword evidence="5" id="KW-0472">Membrane</keyword>
<keyword evidence="4" id="KW-1133">Transmembrane helix</keyword>
<gene>
    <name evidence="7" type="ORF">ENSA5_06070</name>
</gene>
<dbReference type="PROSITE" id="PS51257">
    <property type="entry name" value="PROKAR_LIPOPROTEIN"/>
    <property type="match status" value="1"/>
</dbReference>
<dbReference type="SUPFAM" id="SSF69318">
    <property type="entry name" value="Integrin alpha N-terminal domain"/>
    <property type="match status" value="2"/>
</dbReference>
<keyword evidence="3" id="KW-0732">Signal</keyword>
<dbReference type="OrthoDB" id="5420232at2"/>
<comment type="subcellular location">
    <subcellularLocation>
        <location evidence="1">Membrane</location>
        <topology evidence="1">Single-pass membrane protein</topology>
    </subcellularLocation>
</comment>
<dbReference type="Pfam" id="PF13517">
    <property type="entry name" value="FG-GAP_3"/>
    <property type="match status" value="2"/>
</dbReference>
<evidence type="ECO:0000256" key="2">
    <source>
        <dbReference type="ARBA" id="ARBA00022692"/>
    </source>
</evidence>
<dbReference type="PANTHER" id="PTHR21419">
    <property type="match status" value="1"/>
</dbReference>
<dbReference type="EMBL" id="PVNK01000032">
    <property type="protein sequence ID" value="PRQ04651.1"/>
    <property type="molecule type" value="Genomic_DNA"/>
</dbReference>
<dbReference type="GO" id="GO:0016020">
    <property type="term" value="C:membrane"/>
    <property type="evidence" value="ECO:0007669"/>
    <property type="project" value="UniProtKB-SubCell"/>
</dbReference>
<evidence type="ECO:0000256" key="6">
    <source>
        <dbReference type="SAM" id="MobiDB-lite"/>
    </source>
</evidence>
<evidence type="ECO:0000256" key="4">
    <source>
        <dbReference type="ARBA" id="ARBA00022989"/>
    </source>
</evidence>
<evidence type="ECO:0000313" key="8">
    <source>
        <dbReference type="Proteomes" id="UP000237968"/>
    </source>
</evidence>
<feature type="compositionally biased region" description="Polar residues" evidence="6">
    <location>
        <begin position="33"/>
        <end position="42"/>
    </location>
</feature>
<evidence type="ECO:0000313" key="7">
    <source>
        <dbReference type="EMBL" id="PRQ04651.1"/>
    </source>
</evidence>
<evidence type="ECO:0000256" key="5">
    <source>
        <dbReference type="ARBA" id="ARBA00023136"/>
    </source>
</evidence>
<evidence type="ECO:0000256" key="1">
    <source>
        <dbReference type="ARBA" id="ARBA00004167"/>
    </source>
</evidence>
<accession>A0A2S9YHW8</accession>
<sequence length="558" mass="58315">MTRRVACLIGIVTLAACNRASSTESDAEGETGASETGASETSGPIEPPPASCMPAADGGSGEVQAPVLRATLPGSWDENWLASPALVDVDGNGQLDIVAARHSVLYVYDQDGAPLWQTAWSYSASNSPEHGSVRMWSSAAVGDFDNDGDTEIAVAAHPDDNGYNVAVYDHTGELLPGWPQAYGDAEVRSLAVADVDGDGQHELLINKQADGPATNVFELDGSSAAGWPQVGDCTAPAGDCIDYGGFNQNIGAGDLDGDGVLDVVSTYDAIGFGVWSGDGTNFETHPDFMDSWVTGVEAYHDPELAMQGWGTGDRSEFTYSPPVIADVDGDGEHEIVLGGDHEHSESTENQGVSVWVLNADMTRPAGWEWPKDAGAPLAYDAELGHNIVPNYPSPAVGDLDGEPGLEIVLPTYDGLLWAFRSTGEVMWTYAYGSVNPFVGASEALIADLNGDGSPEVVFATYAAGEPRMPEAPTHLIVLDAGGNELHTVELSFRGSMAAPSIADLDGDGTLELVISLKDSLGDGDGGVQIWDLPGSSDNCVLWATGRGSPLRTGYVPLP</sequence>
<protein>
    <submittedName>
        <fullName evidence="7">FG-GAP repeat protein</fullName>
    </submittedName>
</protein>
<dbReference type="Proteomes" id="UP000237968">
    <property type="component" value="Unassembled WGS sequence"/>
</dbReference>
<dbReference type="AlphaFoldDB" id="A0A2S9YHW8"/>
<dbReference type="RefSeq" id="WP_106390068.1">
    <property type="nucleotide sequence ID" value="NZ_PVNK01000032.1"/>
</dbReference>
<dbReference type="InterPro" id="IPR028994">
    <property type="entry name" value="Integrin_alpha_N"/>
</dbReference>
<dbReference type="InterPro" id="IPR045232">
    <property type="entry name" value="FAM234"/>
</dbReference>